<accession>A0A9P0F171</accession>
<protein>
    <submittedName>
        <fullName evidence="2">Uncharacterized protein</fullName>
    </submittedName>
</protein>
<name>A0A9P0F171_BEMTA</name>
<reference evidence="2" key="1">
    <citation type="submission" date="2021-12" db="EMBL/GenBank/DDBJ databases">
        <authorList>
            <person name="King R."/>
        </authorList>
    </citation>
    <scope>NUCLEOTIDE SEQUENCE</scope>
</reference>
<dbReference type="Proteomes" id="UP001152759">
    <property type="component" value="Chromosome 2"/>
</dbReference>
<evidence type="ECO:0000313" key="2">
    <source>
        <dbReference type="EMBL" id="CAH0384559.1"/>
    </source>
</evidence>
<dbReference type="AlphaFoldDB" id="A0A9P0F171"/>
<evidence type="ECO:0000313" key="3">
    <source>
        <dbReference type="Proteomes" id="UP001152759"/>
    </source>
</evidence>
<gene>
    <name evidence="2" type="ORF">BEMITA_LOCUS3870</name>
</gene>
<organism evidence="2 3">
    <name type="scientific">Bemisia tabaci</name>
    <name type="common">Sweetpotato whitefly</name>
    <name type="synonym">Aleurodes tabaci</name>
    <dbReference type="NCBI Taxonomy" id="7038"/>
    <lineage>
        <taxon>Eukaryota</taxon>
        <taxon>Metazoa</taxon>
        <taxon>Ecdysozoa</taxon>
        <taxon>Arthropoda</taxon>
        <taxon>Hexapoda</taxon>
        <taxon>Insecta</taxon>
        <taxon>Pterygota</taxon>
        <taxon>Neoptera</taxon>
        <taxon>Paraneoptera</taxon>
        <taxon>Hemiptera</taxon>
        <taxon>Sternorrhyncha</taxon>
        <taxon>Aleyrodoidea</taxon>
        <taxon>Aleyrodidae</taxon>
        <taxon>Aleyrodinae</taxon>
        <taxon>Bemisia</taxon>
    </lineage>
</organism>
<feature type="compositionally biased region" description="Polar residues" evidence="1">
    <location>
        <begin position="242"/>
        <end position="252"/>
    </location>
</feature>
<keyword evidence="3" id="KW-1185">Reference proteome</keyword>
<feature type="region of interest" description="Disordered" evidence="1">
    <location>
        <begin position="147"/>
        <end position="168"/>
    </location>
</feature>
<feature type="compositionally biased region" description="Basic and acidic residues" evidence="1">
    <location>
        <begin position="1"/>
        <end position="14"/>
    </location>
</feature>
<feature type="compositionally biased region" description="Basic and acidic residues" evidence="1">
    <location>
        <begin position="254"/>
        <end position="272"/>
    </location>
</feature>
<feature type="region of interest" description="Disordered" evidence="1">
    <location>
        <begin position="207"/>
        <end position="291"/>
    </location>
</feature>
<feature type="compositionally biased region" description="Polar residues" evidence="1">
    <location>
        <begin position="215"/>
        <end position="228"/>
    </location>
</feature>
<feature type="region of interest" description="Disordered" evidence="1">
    <location>
        <begin position="1"/>
        <end position="67"/>
    </location>
</feature>
<sequence length="704" mass="79123">MGKKSRDNDTKFEAWGENVENGPSVSPDKMLKIQSDHSKSPEKIVRNYRNPSVTPGKHLKIQSRHSKSPEKVIKNCWCPSVTPEKTVKIQSCHSKSPENVIKNHRSPSITPEKFLKIQSRHSKSPEKVIKNHRSPSITPEKFLKIQSRHSKSPEKVIKNHRSPSITPEKFLKIQSRHSKSPEKIVKNQLSPSVVPENLLNIQSHHSISPEKNIKDQWNPSTTPENVLQNRLGPATSPEKVTKNQSSHSNSPEKNVIEESPTKSNKDKKESKRKEKKCSNTTENSDAKPRALDNGWKFRKMIRSIKDADLKKPCKVHGYSTPPKKNCGKGYHRSTTKHPTIEEKVEDKAKSELGVFSTLDDASQVSDKSPTYPSTKSILKSNGDKVSKMKSNIKFDFLPSTWSSTSWKTDPQNSSTFASHLSKSRYNTFKSSQSQIRSCSFARNHQSSSLSGSFPHDHRFSSPGHPLGLYQEAPGSKVRVSPLSQILNHGRIDKDSRRSSRASINILSKFNQIYENPDLYDPGSKRSMLSLLQKRYSTNNTSVPYTKKPLIYSTNVTGKPRHSPKVVCHSHPTAHTEVLSATSIHSESFESDFDVISLLSSQSETINAAENAAQHQTSVNLRCCEPNCKSSPLRQLNQQQRHTNTISSSESSEMESSCSFCSGMFRSNVPSSRMDGKGVADENWLSDFYGPKYRMSLRNQVCNKA</sequence>
<proteinExistence type="predicted"/>
<dbReference type="KEGG" id="btab:109032486"/>
<dbReference type="EMBL" id="OU963863">
    <property type="protein sequence ID" value="CAH0384559.1"/>
    <property type="molecule type" value="Genomic_DNA"/>
</dbReference>
<evidence type="ECO:0000256" key="1">
    <source>
        <dbReference type="SAM" id="MobiDB-lite"/>
    </source>
</evidence>
<feature type="compositionally biased region" description="Basic and acidic residues" evidence="1">
    <location>
        <begin position="29"/>
        <end position="45"/>
    </location>
</feature>
<feature type="compositionally biased region" description="Basic residues" evidence="1">
    <location>
        <begin position="57"/>
        <end position="66"/>
    </location>
</feature>